<dbReference type="EMBL" id="CP107551">
    <property type="protein sequence ID" value="UYP17356.1"/>
    <property type="molecule type" value="Genomic_DNA"/>
</dbReference>
<evidence type="ECO:0000313" key="2">
    <source>
        <dbReference type="Proteomes" id="UP001156484"/>
    </source>
</evidence>
<organism evidence="1 2">
    <name type="scientific">Rhodococcus sacchari</name>
    <dbReference type="NCBI Taxonomy" id="2962047"/>
    <lineage>
        <taxon>Bacteria</taxon>
        <taxon>Bacillati</taxon>
        <taxon>Actinomycetota</taxon>
        <taxon>Actinomycetes</taxon>
        <taxon>Mycobacteriales</taxon>
        <taxon>Nocardiaceae</taxon>
        <taxon>Rhodococcus</taxon>
    </lineage>
</organism>
<accession>A0ACD4DBJ9</accession>
<proteinExistence type="predicted"/>
<evidence type="ECO:0000313" key="1">
    <source>
        <dbReference type="EMBL" id="UYP17356.1"/>
    </source>
</evidence>
<reference evidence="1" key="1">
    <citation type="submission" date="2022-10" db="EMBL/GenBank/DDBJ databases">
        <title>Rhodococcus ferula Z13 complete genome.</title>
        <authorList>
            <person name="Long X."/>
            <person name="Zang M."/>
        </authorList>
    </citation>
    <scope>NUCLEOTIDE SEQUENCE</scope>
    <source>
        <strain evidence="1">Z13</strain>
    </source>
</reference>
<dbReference type="Proteomes" id="UP001156484">
    <property type="component" value="Chromosome"/>
</dbReference>
<sequence length="158" mass="17088">MTTIHVHRTTTATPEQIVAGLTDFGPGRQEIFGNSAADYLEVHHRGPHDADVTEGSNHIWERLHYDWSEPRRVRMTTTDSNLWGGSSGHVYTMTQQPSGTTDVDVVVVRDGKNLRGRIVAAALGLAGSRFFGRQLERSVAAIEARNGGPGGGATDPGR</sequence>
<name>A0ACD4DBJ9_9NOCA</name>
<keyword evidence="2" id="KW-1185">Reference proteome</keyword>
<protein>
    <submittedName>
        <fullName evidence="1">Uncharacterized protein</fullName>
    </submittedName>
</protein>
<gene>
    <name evidence="1" type="ORF">OED52_11615</name>
</gene>